<dbReference type="EMBL" id="MKIE01000001">
    <property type="protein sequence ID" value="OHW63384.1"/>
    <property type="molecule type" value="Genomic_DNA"/>
</dbReference>
<dbReference type="Gene3D" id="1.10.10.10">
    <property type="entry name" value="Winged helix-like DNA-binding domain superfamily/Winged helix DNA-binding domain"/>
    <property type="match status" value="1"/>
</dbReference>
<proteinExistence type="predicted"/>
<protein>
    <submittedName>
        <fullName evidence="5">Putative HTH-type transcriptional regulator YtcD</fullName>
    </submittedName>
</protein>
<comment type="caution">
    <text evidence="5">The sequence shown here is derived from an EMBL/GenBank/DDBJ whole genome shotgun (WGS) entry which is preliminary data.</text>
</comment>
<evidence type="ECO:0000256" key="1">
    <source>
        <dbReference type="ARBA" id="ARBA00023015"/>
    </source>
</evidence>
<dbReference type="SUPFAM" id="SSF46785">
    <property type="entry name" value="Winged helix' DNA-binding domain"/>
    <property type="match status" value="1"/>
</dbReference>
<name>A0A1S1VA58_9FIRM</name>
<gene>
    <name evidence="5" type="primary">ytcD</name>
    <name evidence="5" type="ORF">EUAN_02480</name>
</gene>
<dbReference type="AlphaFoldDB" id="A0A1S1VA58"/>
<dbReference type="Pfam" id="PF01638">
    <property type="entry name" value="HxlR"/>
    <property type="match status" value="1"/>
</dbReference>
<dbReference type="InterPro" id="IPR036390">
    <property type="entry name" value="WH_DNA-bd_sf"/>
</dbReference>
<sequence length="112" mass="13045">MIDYNEKKFVCPLDLGFEIIRGKWKAVILCHLGDGEKRFLELQRITCGISQKVLNEQLKSLEQDGLIEKVIYPEVPPKVEYFLTEKGKGLYPALKMIEEWASKHYKLNDNQC</sequence>
<evidence type="ECO:0000259" key="4">
    <source>
        <dbReference type="PROSITE" id="PS51118"/>
    </source>
</evidence>
<feature type="domain" description="HTH hxlR-type" evidence="4">
    <location>
        <begin position="11"/>
        <end position="109"/>
    </location>
</feature>
<reference evidence="5 6" key="1">
    <citation type="submission" date="2016-09" db="EMBL/GenBank/DDBJ databases">
        <title>Genome sequence of Eubacterium angustum.</title>
        <authorList>
            <person name="Poehlein A."/>
            <person name="Daniel R."/>
        </authorList>
    </citation>
    <scope>NUCLEOTIDE SEQUENCE [LARGE SCALE GENOMIC DNA]</scope>
    <source>
        <strain evidence="5 6">DSM 1989</strain>
    </source>
</reference>
<keyword evidence="2" id="KW-0238">DNA-binding</keyword>
<dbReference type="InterPro" id="IPR002577">
    <property type="entry name" value="HTH_HxlR"/>
</dbReference>
<evidence type="ECO:0000313" key="5">
    <source>
        <dbReference type="EMBL" id="OHW63384.1"/>
    </source>
</evidence>
<keyword evidence="1" id="KW-0805">Transcription regulation</keyword>
<dbReference type="OrthoDB" id="9791143at2"/>
<accession>A0A1S1VA58</accession>
<organism evidence="5 6">
    <name type="scientific">Andreesenia angusta</name>
    <dbReference type="NCBI Taxonomy" id="39480"/>
    <lineage>
        <taxon>Bacteria</taxon>
        <taxon>Bacillati</taxon>
        <taxon>Bacillota</taxon>
        <taxon>Tissierellia</taxon>
        <taxon>Tissierellales</taxon>
        <taxon>Gottschalkiaceae</taxon>
        <taxon>Andreesenia</taxon>
    </lineage>
</organism>
<dbReference type="PANTHER" id="PTHR33204:SF38">
    <property type="entry name" value="HTH-TYPE TRANSCRIPTIONAL ACTIVATOR HXLR"/>
    <property type="match status" value="1"/>
</dbReference>
<dbReference type="STRING" id="39480.EUAN_02480"/>
<dbReference type="InterPro" id="IPR011991">
    <property type="entry name" value="ArsR-like_HTH"/>
</dbReference>
<dbReference type="PROSITE" id="PS51118">
    <property type="entry name" value="HTH_HXLR"/>
    <property type="match status" value="1"/>
</dbReference>
<keyword evidence="6" id="KW-1185">Reference proteome</keyword>
<dbReference type="PANTHER" id="PTHR33204">
    <property type="entry name" value="TRANSCRIPTIONAL REGULATOR, MARR FAMILY"/>
    <property type="match status" value="1"/>
</dbReference>
<keyword evidence="3" id="KW-0804">Transcription</keyword>
<dbReference type="CDD" id="cd00090">
    <property type="entry name" value="HTH_ARSR"/>
    <property type="match status" value="1"/>
</dbReference>
<dbReference type="InterPro" id="IPR036388">
    <property type="entry name" value="WH-like_DNA-bd_sf"/>
</dbReference>
<dbReference type="RefSeq" id="WP_071060826.1">
    <property type="nucleotide sequence ID" value="NZ_MKIE01000001.1"/>
</dbReference>
<dbReference type="GO" id="GO:0003677">
    <property type="term" value="F:DNA binding"/>
    <property type="evidence" value="ECO:0007669"/>
    <property type="project" value="UniProtKB-KW"/>
</dbReference>
<evidence type="ECO:0000256" key="3">
    <source>
        <dbReference type="ARBA" id="ARBA00023163"/>
    </source>
</evidence>
<evidence type="ECO:0000256" key="2">
    <source>
        <dbReference type="ARBA" id="ARBA00023125"/>
    </source>
</evidence>
<dbReference type="Proteomes" id="UP000180254">
    <property type="component" value="Unassembled WGS sequence"/>
</dbReference>
<evidence type="ECO:0000313" key="6">
    <source>
        <dbReference type="Proteomes" id="UP000180254"/>
    </source>
</evidence>